<dbReference type="AlphaFoldDB" id="A0A8T8SCB5"/>
<evidence type="ECO:0000313" key="2">
    <source>
        <dbReference type="EMBL" id="KAE8237064.1"/>
    </source>
</evidence>
<proteinExistence type="predicted"/>
<feature type="region of interest" description="Disordered" evidence="1">
    <location>
        <begin position="345"/>
        <end position="382"/>
    </location>
</feature>
<feature type="compositionally biased region" description="Low complexity" evidence="1">
    <location>
        <begin position="347"/>
        <end position="371"/>
    </location>
</feature>
<evidence type="ECO:0000256" key="1">
    <source>
        <dbReference type="SAM" id="MobiDB-lite"/>
    </source>
</evidence>
<comment type="caution">
    <text evidence="2">The sequence shown here is derived from an EMBL/GenBank/DDBJ whole genome shotgun (WGS) entry which is preliminary data.</text>
</comment>
<feature type="region of interest" description="Disordered" evidence="1">
    <location>
        <begin position="264"/>
        <end position="317"/>
    </location>
</feature>
<sequence length="509" mass="54579">MAATGRDPATLLCAQLEAIFCPALDPALVAAIAYEPNQSFDQATQILSQLVPEEEPWEQSQPTTAAPATSSPSASTSSSPALNQSASPKDTDQIPASDPISETQLHYLLDQWEAQGTIIIPADDDPVLNLTDEESDPLHRQQLSSPPPPQQDSPKSPHESTSRSPASPPPTATTDEQQQRNDESTLPFLVHAFPRLPPSLLSSILASNDGNLTTTLDELITAQLIADDPGLLQAPTAVVEERTKKEAAGLDLDKLAHGTRALRLDGAKKKRRKGDDAMGGGGMARTRSAGPLVRLGDVRQGGGANDGNTSAPSEAMRRKLKDAIDAGWKDPKDRLAVAIPAHLLQHTSSSSSSSNASTTSLPSSPFLSSTFDVASDGDAEEERRRAIDDALLTQVDMRKIASRGHRDQSSAHDQNTPLAETSTWLLTSSVLSQLIHLLRPIPFSSPTSAAVERRKKRKRNPPLFSETEANAVHARSSFHLPRTLSRLIGRSAEVYDSYNRSLLKASTEG</sequence>
<protein>
    <recommendedName>
        <fullName evidence="4">CUE domain-containing protein</fullName>
    </recommendedName>
</protein>
<reference evidence="2" key="1">
    <citation type="submission" date="2016-04" db="EMBL/GenBank/DDBJ databases">
        <authorList>
            <person name="Nguyen H.D."/>
            <person name="Kesanakurti P."/>
            <person name="Cullis J."/>
            <person name="Levesque C.A."/>
            <person name="Hambleton S."/>
        </authorList>
    </citation>
    <scope>NUCLEOTIDE SEQUENCE</scope>
    <source>
        <strain evidence="2">DAOMC 238032</strain>
    </source>
</reference>
<feature type="region of interest" description="Disordered" evidence="1">
    <location>
        <begin position="52"/>
        <end position="97"/>
    </location>
</feature>
<gene>
    <name evidence="2" type="ORF">A4X03_0g9236</name>
</gene>
<dbReference type="EMBL" id="LWDD02003481">
    <property type="protein sequence ID" value="KAE8237064.1"/>
    <property type="molecule type" value="Genomic_DNA"/>
</dbReference>
<evidence type="ECO:0008006" key="4">
    <source>
        <dbReference type="Google" id="ProtNLM"/>
    </source>
</evidence>
<accession>A0A8T8SCB5</accession>
<organism evidence="2 3">
    <name type="scientific">Tilletia caries</name>
    <name type="common">wheat bunt fungus</name>
    <dbReference type="NCBI Taxonomy" id="13290"/>
    <lineage>
        <taxon>Eukaryota</taxon>
        <taxon>Fungi</taxon>
        <taxon>Dikarya</taxon>
        <taxon>Basidiomycota</taxon>
        <taxon>Ustilaginomycotina</taxon>
        <taxon>Exobasidiomycetes</taxon>
        <taxon>Tilletiales</taxon>
        <taxon>Tilletiaceae</taxon>
        <taxon>Tilletia</taxon>
    </lineage>
</organism>
<evidence type="ECO:0000313" key="3">
    <source>
        <dbReference type="Proteomes" id="UP000077671"/>
    </source>
</evidence>
<name>A0A8T8SCB5_9BASI</name>
<reference evidence="2" key="2">
    <citation type="journal article" date="2019" name="IMA Fungus">
        <title>Genome sequencing and comparison of five Tilletia species to identify candidate genes for the detection of regulated species infecting wheat.</title>
        <authorList>
            <person name="Nguyen H.D.T."/>
            <person name="Sultana T."/>
            <person name="Kesanakurti P."/>
            <person name="Hambleton S."/>
        </authorList>
    </citation>
    <scope>NUCLEOTIDE SEQUENCE</scope>
    <source>
        <strain evidence="2">DAOMC 238032</strain>
    </source>
</reference>
<feature type="non-terminal residue" evidence="2">
    <location>
        <position position="509"/>
    </location>
</feature>
<feature type="compositionally biased region" description="Low complexity" evidence="1">
    <location>
        <begin position="59"/>
        <end position="88"/>
    </location>
</feature>
<dbReference type="Proteomes" id="UP000077671">
    <property type="component" value="Unassembled WGS sequence"/>
</dbReference>
<feature type="compositionally biased region" description="Acidic residues" evidence="1">
    <location>
        <begin position="126"/>
        <end position="135"/>
    </location>
</feature>
<feature type="region of interest" description="Disordered" evidence="1">
    <location>
        <begin position="126"/>
        <end position="182"/>
    </location>
</feature>